<evidence type="ECO:0000256" key="4">
    <source>
        <dbReference type="ARBA" id="ARBA00022857"/>
    </source>
</evidence>
<evidence type="ECO:0000256" key="5">
    <source>
        <dbReference type="ARBA" id="ARBA00023002"/>
    </source>
</evidence>
<feature type="compositionally biased region" description="Low complexity" evidence="6">
    <location>
        <begin position="344"/>
        <end position="355"/>
    </location>
</feature>
<protein>
    <submittedName>
        <fullName evidence="7">Uu.00g144450.m01.CDS01</fullName>
    </submittedName>
</protein>
<gene>
    <name evidence="7" type="ORF">KHLLAP_LOCUS9887</name>
</gene>
<dbReference type="InterPro" id="IPR036188">
    <property type="entry name" value="FAD/NAD-bd_sf"/>
</dbReference>
<evidence type="ECO:0000256" key="2">
    <source>
        <dbReference type="ARBA" id="ARBA00022630"/>
    </source>
</evidence>
<evidence type="ECO:0000256" key="6">
    <source>
        <dbReference type="SAM" id="MobiDB-lite"/>
    </source>
</evidence>
<dbReference type="AlphaFoldDB" id="A0AAI8VRN7"/>
<dbReference type="GO" id="GO:0050661">
    <property type="term" value="F:NADP binding"/>
    <property type="evidence" value="ECO:0007669"/>
    <property type="project" value="InterPro"/>
</dbReference>
<organism evidence="7 8">
    <name type="scientific">Anthostomella pinea</name>
    <dbReference type="NCBI Taxonomy" id="933095"/>
    <lineage>
        <taxon>Eukaryota</taxon>
        <taxon>Fungi</taxon>
        <taxon>Dikarya</taxon>
        <taxon>Ascomycota</taxon>
        <taxon>Pezizomycotina</taxon>
        <taxon>Sordariomycetes</taxon>
        <taxon>Xylariomycetidae</taxon>
        <taxon>Xylariales</taxon>
        <taxon>Xylariaceae</taxon>
        <taxon>Anthostomella</taxon>
    </lineage>
</organism>
<evidence type="ECO:0000313" key="7">
    <source>
        <dbReference type="EMBL" id="CAJ2509419.1"/>
    </source>
</evidence>
<dbReference type="Proteomes" id="UP001295740">
    <property type="component" value="Unassembled WGS sequence"/>
</dbReference>
<comment type="similarity">
    <text evidence="1">Belongs to the FMO family.</text>
</comment>
<dbReference type="InterPro" id="IPR000960">
    <property type="entry name" value="Flavin_mOase"/>
</dbReference>
<dbReference type="GO" id="GO:0050660">
    <property type="term" value="F:flavin adenine dinucleotide binding"/>
    <property type="evidence" value="ECO:0007669"/>
    <property type="project" value="InterPro"/>
</dbReference>
<evidence type="ECO:0000256" key="1">
    <source>
        <dbReference type="ARBA" id="ARBA00009183"/>
    </source>
</evidence>
<dbReference type="SUPFAM" id="SSF51905">
    <property type="entry name" value="FAD/NAD(P)-binding domain"/>
    <property type="match status" value="1"/>
</dbReference>
<keyword evidence="3" id="KW-0274">FAD</keyword>
<keyword evidence="2" id="KW-0285">Flavoprotein</keyword>
<dbReference type="PRINTS" id="PR00370">
    <property type="entry name" value="FMOXYGENASE"/>
</dbReference>
<dbReference type="GO" id="GO:0004499">
    <property type="term" value="F:N,N-dimethylaniline monooxygenase activity"/>
    <property type="evidence" value="ECO:0007669"/>
    <property type="project" value="InterPro"/>
</dbReference>
<keyword evidence="8" id="KW-1185">Reference proteome</keyword>
<proteinExistence type="inferred from homology"/>
<dbReference type="InterPro" id="IPR050346">
    <property type="entry name" value="FMO-like"/>
</dbReference>
<keyword evidence="5" id="KW-0560">Oxidoreductase</keyword>
<sequence length="570" mass="63815">MTGREKVAVIGAGALGLMALKQFREDGFEAVAFETRPYVAGLWKDTDDSTISVLATTILNTSKFRAAISDFPFPEEADVYPTAAQTHAYLEGYADHFELREHIHLNHKVEHILREQDRWILQVQDTKTGTISTRRFDRVCVATGTFTTPRRPKLAGIENFTGKVLHSIDFHGSEPFNGDNVLVIGMHATAQDVTNVLSESAKHVYLSHRHGLLMLPRYNDKGEAYDTAQRLPLVMLQNWFQSHLPGLWTYMVDRRLDATSSKAFPDLPDEWGLTPRPSIATATPFRADTFYPFLKSGFAEPVPAVARVLGPRTVELTNGRVLRDIDTILYCTGYNQNIPASLIPSSTPDPSGGDPATTTAPSPFHPFPDGPGHEPRLYMNIFPLASDPAARNSLAFLGQASFLYPGLVQFELQAMAVSQVWRAVRSLPPHAEMLAWHAANLRHREALMRRYGGSHDGTFYVGLLPGEVMLPWLDSTAGTGIFEHFGGKFNGMFNRRAWRLWWHDRELYDLCVKGILSPTVYRAFPAGGRRALPRDEVVRALKRDNEVYERAVLARQKGFPVSNADHEHVE</sequence>
<dbReference type="Pfam" id="PF00743">
    <property type="entry name" value="FMO-like"/>
    <property type="match status" value="1"/>
</dbReference>
<comment type="caution">
    <text evidence="7">The sequence shown here is derived from an EMBL/GenBank/DDBJ whole genome shotgun (WGS) entry which is preliminary data.</text>
</comment>
<evidence type="ECO:0000256" key="3">
    <source>
        <dbReference type="ARBA" id="ARBA00022827"/>
    </source>
</evidence>
<dbReference type="Gene3D" id="3.50.50.60">
    <property type="entry name" value="FAD/NAD(P)-binding domain"/>
    <property type="match status" value="1"/>
</dbReference>
<accession>A0AAI8VRN7</accession>
<reference evidence="7" key="1">
    <citation type="submission" date="2023-10" db="EMBL/GenBank/DDBJ databases">
        <authorList>
            <person name="Hackl T."/>
        </authorList>
    </citation>
    <scope>NUCLEOTIDE SEQUENCE</scope>
</reference>
<evidence type="ECO:0000313" key="8">
    <source>
        <dbReference type="Proteomes" id="UP001295740"/>
    </source>
</evidence>
<feature type="region of interest" description="Disordered" evidence="6">
    <location>
        <begin position="341"/>
        <end position="369"/>
    </location>
</feature>
<dbReference type="EMBL" id="CAUWAG010000012">
    <property type="protein sequence ID" value="CAJ2509419.1"/>
    <property type="molecule type" value="Genomic_DNA"/>
</dbReference>
<dbReference type="InterPro" id="IPR020946">
    <property type="entry name" value="Flavin_mOase-like"/>
</dbReference>
<keyword evidence="4" id="KW-0521">NADP</keyword>
<dbReference type="PANTHER" id="PTHR23023">
    <property type="entry name" value="DIMETHYLANILINE MONOOXYGENASE"/>
    <property type="match status" value="1"/>
</dbReference>
<name>A0AAI8VRN7_9PEZI</name>